<evidence type="ECO:0000256" key="1">
    <source>
        <dbReference type="SAM" id="MobiDB-lite"/>
    </source>
</evidence>
<dbReference type="Proteomes" id="UP000234681">
    <property type="component" value="Chromosome 10"/>
</dbReference>
<reference evidence="2 3" key="1">
    <citation type="submission" date="2005-07" db="EMBL/GenBank/DDBJ databases">
        <authorList>
            <person name="Mural R.J."/>
            <person name="Li P.W."/>
            <person name="Adams M.D."/>
            <person name="Amanatides P.G."/>
            <person name="Baden-Tillson H."/>
            <person name="Barnstead M."/>
            <person name="Chin S.H."/>
            <person name="Dew I."/>
            <person name="Evans C.A."/>
            <person name="Ferriera S."/>
            <person name="Flanigan M."/>
            <person name="Fosler C."/>
            <person name="Glodek A."/>
            <person name="Gu Z."/>
            <person name="Holt R.A."/>
            <person name="Jennings D."/>
            <person name="Kraft C.L."/>
            <person name="Lu F."/>
            <person name="Nguyen T."/>
            <person name="Nusskern D.R."/>
            <person name="Pfannkoch C.M."/>
            <person name="Sitter C."/>
            <person name="Sutton G.G."/>
            <person name="Venter J.C."/>
            <person name="Wang Z."/>
            <person name="Woodage T."/>
            <person name="Zheng X.H."/>
            <person name="Zhong F."/>
        </authorList>
    </citation>
    <scope>NUCLEOTIDE SEQUENCE [LARGE SCALE GENOMIC DNA]</scope>
    <source>
        <strain>BN</strain>
        <strain evidence="3">Sprague-Dawley</strain>
    </source>
</reference>
<name>A6HDG4_RAT</name>
<organism evidence="2 3">
    <name type="scientific">Rattus norvegicus</name>
    <name type="common">Rat</name>
    <dbReference type="NCBI Taxonomy" id="10116"/>
    <lineage>
        <taxon>Eukaryota</taxon>
        <taxon>Metazoa</taxon>
        <taxon>Chordata</taxon>
        <taxon>Craniata</taxon>
        <taxon>Vertebrata</taxon>
        <taxon>Euteleostomi</taxon>
        <taxon>Mammalia</taxon>
        <taxon>Eutheria</taxon>
        <taxon>Euarchontoglires</taxon>
        <taxon>Glires</taxon>
        <taxon>Rodentia</taxon>
        <taxon>Myomorpha</taxon>
        <taxon>Muroidea</taxon>
        <taxon>Muridae</taxon>
        <taxon>Murinae</taxon>
        <taxon>Rattus</taxon>
    </lineage>
</organism>
<protein>
    <submittedName>
        <fullName evidence="2">Similar to HOX11L2 (Predicted), isoform CRA_b</fullName>
    </submittedName>
</protein>
<dbReference type="EMBL" id="CH473948">
    <property type="protein sequence ID" value="EDM04070.1"/>
    <property type="molecule type" value="Genomic_DNA"/>
</dbReference>
<accession>A6HDG4</accession>
<feature type="region of interest" description="Disordered" evidence="1">
    <location>
        <begin position="1"/>
        <end position="42"/>
    </location>
</feature>
<evidence type="ECO:0000313" key="2">
    <source>
        <dbReference type="EMBL" id="EDM04070.1"/>
    </source>
</evidence>
<proteinExistence type="predicted"/>
<sequence>MTDAQAADGGGAGGGAAAGEPAHAAAATRRLPEEPQRLHPARPALSAQLVALCSAESAALGGGQFQGPRCHLSGVSHRRAL</sequence>
<gene>
    <name evidence="2" type="primary">RGD1564190_predicted</name>
    <name evidence="2" type="ORF">rCG_35457</name>
</gene>
<dbReference type="AlphaFoldDB" id="A6HDG4"/>
<feature type="compositionally biased region" description="Low complexity" evidence="1">
    <location>
        <begin position="18"/>
        <end position="27"/>
    </location>
</feature>
<evidence type="ECO:0000313" key="3">
    <source>
        <dbReference type="Proteomes" id="UP000234681"/>
    </source>
</evidence>
<feature type="compositionally biased region" description="Gly residues" evidence="1">
    <location>
        <begin position="8"/>
        <end position="17"/>
    </location>
</feature>
<feature type="region of interest" description="Disordered" evidence="1">
    <location>
        <begin position="60"/>
        <end position="81"/>
    </location>
</feature>